<organism evidence="1 2">
    <name type="scientific">Tanacetum coccineum</name>
    <dbReference type="NCBI Taxonomy" id="301880"/>
    <lineage>
        <taxon>Eukaryota</taxon>
        <taxon>Viridiplantae</taxon>
        <taxon>Streptophyta</taxon>
        <taxon>Embryophyta</taxon>
        <taxon>Tracheophyta</taxon>
        <taxon>Spermatophyta</taxon>
        <taxon>Magnoliopsida</taxon>
        <taxon>eudicotyledons</taxon>
        <taxon>Gunneridae</taxon>
        <taxon>Pentapetalae</taxon>
        <taxon>asterids</taxon>
        <taxon>campanulids</taxon>
        <taxon>Asterales</taxon>
        <taxon>Asteraceae</taxon>
        <taxon>Asteroideae</taxon>
        <taxon>Anthemideae</taxon>
        <taxon>Anthemidinae</taxon>
        <taxon>Tanacetum</taxon>
    </lineage>
</organism>
<dbReference type="PROSITE" id="PS51257">
    <property type="entry name" value="PROKAR_LIPOPROTEIN"/>
    <property type="match status" value="1"/>
</dbReference>
<evidence type="ECO:0000313" key="1">
    <source>
        <dbReference type="EMBL" id="GJS96198.1"/>
    </source>
</evidence>
<sequence length="128" mass="13695">MKPEIIVVSEPRPLFLTFIVSSCVSCVRGGKQTHLSPPISSKIHLGRRTRSWEVWDCQLGNLTAGKGSGGGGRLMLILFVDNQPELVDLLGDVSDAPNCSDMLAAVNTEAHPSNATEVESTCSDSNVE</sequence>
<proteinExistence type="predicted"/>
<name>A0ABQ5A560_9ASTR</name>
<dbReference type="Proteomes" id="UP001151760">
    <property type="component" value="Unassembled WGS sequence"/>
</dbReference>
<accession>A0ABQ5A560</accession>
<evidence type="ECO:0000313" key="2">
    <source>
        <dbReference type="Proteomes" id="UP001151760"/>
    </source>
</evidence>
<keyword evidence="2" id="KW-1185">Reference proteome</keyword>
<gene>
    <name evidence="1" type="ORF">Tco_0803166</name>
</gene>
<reference evidence="1" key="1">
    <citation type="journal article" date="2022" name="Int. J. Mol. Sci.">
        <title>Draft Genome of Tanacetum Coccineum: Genomic Comparison of Closely Related Tanacetum-Family Plants.</title>
        <authorList>
            <person name="Yamashiro T."/>
            <person name="Shiraishi A."/>
            <person name="Nakayama K."/>
            <person name="Satake H."/>
        </authorList>
    </citation>
    <scope>NUCLEOTIDE SEQUENCE</scope>
</reference>
<dbReference type="EMBL" id="BQNB010011868">
    <property type="protein sequence ID" value="GJS96198.1"/>
    <property type="molecule type" value="Genomic_DNA"/>
</dbReference>
<feature type="non-terminal residue" evidence="1">
    <location>
        <position position="128"/>
    </location>
</feature>
<reference evidence="1" key="2">
    <citation type="submission" date="2022-01" db="EMBL/GenBank/DDBJ databases">
        <authorList>
            <person name="Yamashiro T."/>
            <person name="Shiraishi A."/>
            <person name="Satake H."/>
            <person name="Nakayama K."/>
        </authorList>
    </citation>
    <scope>NUCLEOTIDE SEQUENCE</scope>
</reference>
<comment type="caution">
    <text evidence="1">The sequence shown here is derived from an EMBL/GenBank/DDBJ whole genome shotgun (WGS) entry which is preliminary data.</text>
</comment>
<protein>
    <submittedName>
        <fullName evidence="1">Uncharacterized protein</fullName>
    </submittedName>
</protein>